<dbReference type="PANTHER" id="PTHR30024">
    <property type="entry name" value="ALIPHATIC SULFONATES-BINDING PROTEIN-RELATED"/>
    <property type="match status" value="1"/>
</dbReference>
<evidence type="ECO:0000256" key="7">
    <source>
        <dbReference type="SAM" id="Phobius"/>
    </source>
</evidence>
<dbReference type="PRINTS" id="PR01021">
    <property type="entry name" value="OMPADOMAIN"/>
</dbReference>
<accession>A0ABX3NN29</accession>
<evidence type="ECO:0000313" key="10">
    <source>
        <dbReference type="Proteomes" id="UP000192277"/>
    </source>
</evidence>
<keyword evidence="7" id="KW-0812">Transmembrane</keyword>
<evidence type="ECO:0000256" key="5">
    <source>
        <dbReference type="ARBA" id="ARBA00023136"/>
    </source>
</evidence>
<dbReference type="PROSITE" id="PS51123">
    <property type="entry name" value="OMPA_2"/>
    <property type="match status" value="1"/>
</dbReference>
<comment type="subcellular location">
    <subcellularLocation>
        <location evidence="1">Membrane</location>
    </subcellularLocation>
    <subcellularLocation>
        <location evidence="2">Periplasm</location>
    </subcellularLocation>
</comment>
<feature type="domain" description="OmpA-like" evidence="8">
    <location>
        <begin position="397"/>
        <end position="519"/>
    </location>
</feature>
<dbReference type="Pfam" id="PF09084">
    <property type="entry name" value="NMT1"/>
    <property type="match status" value="1"/>
</dbReference>
<dbReference type="PANTHER" id="PTHR30024:SF47">
    <property type="entry name" value="TAURINE-BINDING PERIPLASMIC PROTEIN"/>
    <property type="match status" value="1"/>
</dbReference>
<evidence type="ECO:0000256" key="1">
    <source>
        <dbReference type="ARBA" id="ARBA00004370"/>
    </source>
</evidence>
<dbReference type="CDD" id="cd07185">
    <property type="entry name" value="OmpA_C-like"/>
    <property type="match status" value="1"/>
</dbReference>
<proteinExistence type="inferred from homology"/>
<evidence type="ECO:0000256" key="2">
    <source>
        <dbReference type="ARBA" id="ARBA00004418"/>
    </source>
</evidence>
<keyword evidence="5 6" id="KW-0472">Membrane</keyword>
<dbReference type="EMBL" id="LWBO01000077">
    <property type="protein sequence ID" value="OQP40275.1"/>
    <property type="molecule type" value="Genomic_DNA"/>
</dbReference>
<evidence type="ECO:0000259" key="8">
    <source>
        <dbReference type="PROSITE" id="PS51123"/>
    </source>
</evidence>
<dbReference type="Gene3D" id="3.40.190.10">
    <property type="entry name" value="Periplasmic binding protein-like II"/>
    <property type="match status" value="1"/>
</dbReference>
<dbReference type="InterPro" id="IPR006665">
    <property type="entry name" value="OmpA-like"/>
</dbReference>
<dbReference type="InterPro" id="IPR036737">
    <property type="entry name" value="OmpA-like_sf"/>
</dbReference>
<dbReference type="Pfam" id="PF00691">
    <property type="entry name" value="OmpA"/>
    <property type="match status" value="1"/>
</dbReference>
<keyword evidence="10" id="KW-1185">Reference proteome</keyword>
<evidence type="ECO:0000313" key="9">
    <source>
        <dbReference type="EMBL" id="OQP40275.1"/>
    </source>
</evidence>
<dbReference type="InterPro" id="IPR006664">
    <property type="entry name" value="OMP_bac"/>
</dbReference>
<keyword evidence="7" id="KW-1133">Transmembrane helix</keyword>
<evidence type="ECO:0000256" key="4">
    <source>
        <dbReference type="ARBA" id="ARBA00022729"/>
    </source>
</evidence>
<gene>
    <name evidence="9" type="ORF">A4D02_15250</name>
</gene>
<dbReference type="SUPFAM" id="SSF53850">
    <property type="entry name" value="Periplasmic binding protein-like II"/>
    <property type="match status" value="1"/>
</dbReference>
<evidence type="ECO:0000256" key="3">
    <source>
        <dbReference type="ARBA" id="ARBA00010742"/>
    </source>
</evidence>
<organism evidence="9 10">
    <name type="scientific">Niastella koreensis</name>
    <dbReference type="NCBI Taxonomy" id="354356"/>
    <lineage>
        <taxon>Bacteria</taxon>
        <taxon>Pseudomonadati</taxon>
        <taxon>Bacteroidota</taxon>
        <taxon>Chitinophagia</taxon>
        <taxon>Chitinophagales</taxon>
        <taxon>Chitinophagaceae</taxon>
        <taxon>Niastella</taxon>
    </lineage>
</organism>
<dbReference type="InterPro" id="IPR015168">
    <property type="entry name" value="SsuA/THI5"/>
</dbReference>
<dbReference type="Gene3D" id="3.30.1330.60">
    <property type="entry name" value="OmpA-like domain"/>
    <property type="match status" value="1"/>
</dbReference>
<dbReference type="Proteomes" id="UP000192277">
    <property type="component" value="Unassembled WGS sequence"/>
</dbReference>
<name>A0ABX3NN29_9BACT</name>
<sequence length="526" mass="56984">MELTPKGRQTVKAIRNLAILLAVLGIGYIVIKKFGTSKDGKVAIGGTSSGKPDLVLAYNTFTGVEGIVLMNGGMDPNENSDLYKNFGIKLQIKQMDAVKDTRSGLHAGDLDLVYCTTDALPVEMGSSSELRSDDVVQIMQVNQSHGADAVVVRKGINEVGDLKGKKIAYAVGTASHTLLLNVLETANMKMSDIDGYQVADGVEAATAFKNGQCDAALVWAPDDEDCVAALPGAKVLVSSAVASQIIADGLLVKKTVLDQKRALISKLVKAWLQGNARINTDAAAKKEATALFAKGFKFPEDVAAKSADKVYFSTLGDNINFFGLNSTYTGMTGERMYGRMAVKYTEIGLAKSPAPWRNVSDPSIIQELMNDQDFTKDTKQEAAKAVAFQAPTQEMKTQEAQSSKIVKLEFPSNSAQLTDDNVATLDREVKELIQGFEKAYVRIEGNTDNTGQAKTNDRLSLDRANAVVHYLVNEYHLDKNKFIVIGNGSKKPVPGCEDNQDEACKARNRRTEFQFIWKKSDATAAQ</sequence>
<keyword evidence="4" id="KW-0732">Signal</keyword>
<reference evidence="9 10" key="1">
    <citation type="submission" date="2016-04" db="EMBL/GenBank/DDBJ databases">
        <authorList>
            <person name="Chen L."/>
            <person name="Zhuang W."/>
            <person name="Wang G."/>
        </authorList>
    </citation>
    <scope>NUCLEOTIDE SEQUENCE [LARGE SCALE GENOMIC DNA]</scope>
    <source>
        <strain evidence="10">GR20</strain>
    </source>
</reference>
<feature type="transmembrane region" description="Helical" evidence="7">
    <location>
        <begin position="13"/>
        <end position="31"/>
    </location>
</feature>
<dbReference type="RefSeq" id="WP_014217835.1">
    <property type="nucleotide sequence ID" value="NZ_LWBO01000077.1"/>
</dbReference>
<comment type="caution">
    <text evidence="9">The sequence shown here is derived from an EMBL/GenBank/DDBJ whole genome shotgun (WGS) entry which is preliminary data.</text>
</comment>
<evidence type="ECO:0000256" key="6">
    <source>
        <dbReference type="PROSITE-ProRule" id="PRU00473"/>
    </source>
</evidence>
<dbReference type="SUPFAM" id="SSF103088">
    <property type="entry name" value="OmpA-like"/>
    <property type="match status" value="1"/>
</dbReference>
<protein>
    <recommendedName>
        <fullName evidence="8">OmpA-like domain-containing protein</fullName>
    </recommendedName>
</protein>
<comment type="similarity">
    <text evidence="3">Belongs to the bacterial solute-binding protein SsuA/TauA family.</text>
</comment>